<keyword evidence="4 9" id="KW-0808">Transferase</keyword>
<dbReference type="InterPro" id="IPR004358">
    <property type="entry name" value="Sig_transdc_His_kin-like_C"/>
</dbReference>
<keyword evidence="3 6" id="KW-0597">Phosphoprotein</keyword>
<evidence type="ECO:0000256" key="1">
    <source>
        <dbReference type="ARBA" id="ARBA00000085"/>
    </source>
</evidence>
<dbReference type="SMART" id="SM00388">
    <property type="entry name" value="HisKA"/>
    <property type="match status" value="1"/>
</dbReference>
<name>A0A5C5X191_9BACT</name>
<dbReference type="PROSITE" id="PS50110">
    <property type="entry name" value="RESPONSE_REGULATORY"/>
    <property type="match status" value="1"/>
</dbReference>
<dbReference type="Gene3D" id="3.40.50.2300">
    <property type="match status" value="1"/>
</dbReference>
<dbReference type="InterPro" id="IPR003594">
    <property type="entry name" value="HATPase_dom"/>
</dbReference>
<dbReference type="PROSITE" id="PS50109">
    <property type="entry name" value="HIS_KIN"/>
    <property type="match status" value="1"/>
</dbReference>
<dbReference type="Pfam" id="PF02518">
    <property type="entry name" value="HATPase_c"/>
    <property type="match status" value="1"/>
</dbReference>
<dbReference type="InterPro" id="IPR001789">
    <property type="entry name" value="Sig_transdc_resp-reg_receiver"/>
</dbReference>
<dbReference type="Pfam" id="PF00512">
    <property type="entry name" value="HisKA"/>
    <property type="match status" value="1"/>
</dbReference>
<organism evidence="9 10">
    <name type="scientific">Allorhodopirellula solitaria</name>
    <dbReference type="NCBI Taxonomy" id="2527987"/>
    <lineage>
        <taxon>Bacteria</taxon>
        <taxon>Pseudomonadati</taxon>
        <taxon>Planctomycetota</taxon>
        <taxon>Planctomycetia</taxon>
        <taxon>Pirellulales</taxon>
        <taxon>Pirellulaceae</taxon>
        <taxon>Allorhodopirellula</taxon>
    </lineage>
</organism>
<evidence type="ECO:0000256" key="2">
    <source>
        <dbReference type="ARBA" id="ARBA00012438"/>
    </source>
</evidence>
<dbReference type="InterPro" id="IPR036890">
    <property type="entry name" value="HATPase_C_sf"/>
</dbReference>
<dbReference type="FunFam" id="3.30.565.10:FF:000006">
    <property type="entry name" value="Sensor histidine kinase WalK"/>
    <property type="match status" value="1"/>
</dbReference>
<dbReference type="RefSeq" id="WP_186775108.1">
    <property type="nucleotide sequence ID" value="NZ_SJPK01000017.1"/>
</dbReference>
<evidence type="ECO:0000256" key="5">
    <source>
        <dbReference type="ARBA" id="ARBA00022777"/>
    </source>
</evidence>
<feature type="domain" description="Response regulatory" evidence="8">
    <location>
        <begin position="415"/>
        <end position="532"/>
    </location>
</feature>
<protein>
    <recommendedName>
        <fullName evidence="2">histidine kinase</fullName>
        <ecNumber evidence="2">2.7.13.3</ecNumber>
    </recommendedName>
</protein>
<dbReference type="SMART" id="SM00387">
    <property type="entry name" value="HATPase_c"/>
    <property type="match status" value="1"/>
</dbReference>
<comment type="catalytic activity">
    <reaction evidence="1">
        <text>ATP + protein L-histidine = ADP + protein N-phospho-L-histidine.</text>
        <dbReference type="EC" id="2.7.13.3"/>
    </reaction>
</comment>
<evidence type="ECO:0000256" key="4">
    <source>
        <dbReference type="ARBA" id="ARBA00022679"/>
    </source>
</evidence>
<evidence type="ECO:0000313" key="10">
    <source>
        <dbReference type="Proteomes" id="UP000318053"/>
    </source>
</evidence>
<keyword evidence="10" id="KW-1185">Reference proteome</keyword>
<feature type="modified residue" description="4-aspartylphosphate" evidence="6">
    <location>
        <position position="465"/>
    </location>
</feature>
<dbReference type="PANTHER" id="PTHR43547:SF2">
    <property type="entry name" value="HYBRID SIGNAL TRANSDUCTION HISTIDINE KINASE C"/>
    <property type="match status" value="1"/>
</dbReference>
<proteinExistence type="predicted"/>
<dbReference type="Gene3D" id="1.10.287.130">
    <property type="match status" value="1"/>
</dbReference>
<dbReference type="SUPFAM" id="SSF55874">
    <property type="entry name" value="ATPase domain of HSP90 chaperone/DNA topoisomerase II/histidine kinase"/>
    <property type="match status" value="1"/>
</dbReference>
<evidence type="ECO:0000256" key="3">
    <source>
        <dbReference type="ARBA" id="ARBA00022553"/>
    </source>
</evidence>
<dbReference type="SUPFAM" id="SSF52172">
    <property type="entry name" value="CheY-like"/>
    <property type="match status" value="1"/>
</dbReference>
<sequence>MTQKRETESEVPGLPEQEQAAAWRYLQTQSTQPASTTRLQQELSTVVALLVPEFADEVCVDCFQPSGLTQRYAKFASDELVFVADNEKLRGVRDRERFTKLPLTYAGGFVGAISLARLPASKPFSEGERARAQRLSRMVASRIAASMAAGPAADLQPHPQQSVPDAQPTEARLHHLCGVLAHELRNPLSVFRTAVDLMENDGSSSEPLHGMLKLQTERMTHLVDDLLDMSRCLNGKTRLKKEPTQIPSIVEAALQSMQSTLSDKRQRVVTNLPSESTWIDGDRFRLTQVLINLISNASKFSEDGASIRLNVSADNECAEFHIIDQGIGIDPDDMHRLFEFFSQSQSSASLDHSCGGLGIGLGLVKSLIDMHDGSVTAHSDGKEQGATFVVRLPTCAAPEPDDSAQTPPAVSKCERVLIVDDRRDNEYVLKALVTKLGAKETRSATDGVSALTALKDFQPDLILLDIGLQDMSGLDLAREIRKLQHCRKTFLVAVTGYDDADLRQQATSAGIDLYRLKPASMEMLEDVFRRASEKASCRTQEMNDGSLHSQ</sequence>
<dbReference type="PANTHER" id="PTHR43547">
    <property type="entry name" value="TWO-COMPONENT HISTIDINE KINASE"/>
    <property type="match status" value="1"/>
</dbReference>
<dbReference type="Pfam" id="PF00072">
    <property type="entry name" value="Response_reg"/>
    <property type="match status" value="1"/>
</dbReference>
<dbReference type="EC" id="2.7.13.3" evidence="2"/>
<comment type="caution">
    <text evidence="9">The sequence shown here is derived from an EMBL/GenBank/DDBJ whole genome shotgun (WGS) entry which is preliminary data.</text>
</comment>
<dbReference type="InterPro" id="IPR003661">
    <property type="entry name" value="HisK_dim/P_dom"/>
</dbReference>
<dbReference type="EMBL" id="SJPK01000017">
    <property type="protein sequence ID" value="TWT56061.1"/>
    <property type="molecule type" value="Genomic_DNA"/>
</dbReference>
<dbReference type="InterPro" id="IPR036097">
    <property type="entry name" value="HisK_dim/P_sf"/>
</dbReference>
<dbReference type="Proteomes" id="UP000318053">
    <property type="component" value="Unassembled WGS sequence"/>
</dbReference>
<evidence type="ECO:0000259" key="7">
    <source>
        <dbReference type="PROSITE" id="PS50109"/>
    </source>
</evidence>
<gene>
    <name evidence="9" type="primary">luxQ_6</name>
    <name evidence="9" type="ORF">CA85_45340</name>
</gene>
<evidence type="ECO:0000313" key="9">
    <source>
        <dbReference type="EMBL" id="TWT56061.1"/>
    </source>
</evidence>
<dbReference type="GO" id="GO:0000155">
    <property type="term" value="F:phosphorelay sensor kinase activity"/>
    <property type="evidence" value="ECO:0007669"/>
    <property type="project" value="InterPro"/>
</dbReference>
<dbReference type="InterPro" id="IPR011006">
    <property type="entry name" value="CheY-like_superfamily"/>
</dbReference>
<evidence type="ECO:0000256" key="6">
    <source>
        <dbReference type="PROSITE-ProRule" id="PRU00169"/>
    </source>
</evidence>
<keyword evidence="5 9" id="KW-0418">Kinase</keyword>
<evidence type="ECO:0000259" key="8">
    <source>
        <dbReference type="PROSITE" id="PS50110"/>
    </source>
</evidence>
<dbReference type="SMART" id="SM00448">
    <property type="entry name" value="REC"/>
    <property type="match status" value="1"/>
</dbReference>
<dbReference type="AlphaFoldDB" id="A0A5C5X191"/>
<dbReference type="InterPro" id="IPR005467">
    <property type="entry name" value="His_kinase_dom"/>
</dbReference>
<dbReference type="PRINTS" id="PR00344">
    <property type="entry name" value="BCTRLSENSOR"/>
</dbReference>
<reference evidence="9 10" key="1">
    <citation type="submission" date="2019-02" db="EMBL/GenBank/DDBJ databases">
        <title>Deep-cultivation of Planctomycetes and their phenomic and genomic characterization uncovers novel biology.</title>
        <authorList>
            <person name="Wiegand S."/>
            <person name="Jogler M."/>
            <person name="Boedeker C."/>
            <person name="Pinto D."/>
            <person name="Vollmers J."/>
            <person name="Rivas-Marin E."/>
            <person name="Kohn T."/>
            <person name="Peeters S.H."/>
            <person name="Heuer A."/>
            <person name="Rast P."/>
            <person name="Oberbeckmann S."/>
            <person name="Bunk B."/>
            <person name="Jeske O."/>
            <person name="Meyerdierks A."/>
            <person name="Storesund J.E."/>
            <person name="Kallscheuer N."/>
            <person name="Luecker S."/>
            <person name="Lage O.M."/>
            <person name="Pohl T."/>
            <person name="Merkel B.J."/>
            <person name="Hornburger P."/>
            <person name="Mueller R.-W."/>
            <person name="Bruemmer F."/>
            <person name="Labrenz M."/>
            <person name="Spormann A.M."/>
            <person name="Op Den Camp H."/>
            <person name="Overmann J."/>
            <person name="Amann R."/>
            <person name="Jetten M.S.M."/>
            <person name="Mascher T."/>
            <person name="Medema M.H."/>
            <person name="Devos D.P."/>
            <person name="Kaster A.-K."/>
            <person name="Ovreas L."/>
            <person name="Rohde M."/>
            <person name="Galperin M.Y."/>
            <person name="Jogler C."/>
        </authorList>
    </citation>
    <scope>NUCLEOTIDE SEQUENCE [LARGE SCALE GENOMIC DNA]</scope>
    <source>
        <strain evidence="9 10">CA85</strain>
    </source>
</reference>
<dbReference type="SUPFAM" id="SSF47384">
    <property type="entry name" value="Homodimeric domain of signal transducing histidine kinase"/>
    <property type="match status" value="1"/>
</dbReference>
<dbReference type="Gene3D" id="3.30.565.10">
    <property type="entry name" value="Histidine kinase-like ATPase, C-terminal domain"/>
    <property type="match status" value="1"/>
</dbReference>
<feature type="domain" description="Histidine kinase" evidence="7">
    <location>
        <begin position="179"/>
        <end position="396"/>
    </location>
</feature>
<accession>A0A5C5X191</accession>
<dbReference type="CDD" id="cd00082">
    <property type="entry name" value="HisKA"/>
    <property type="match status" value="1"/>
</dbReference>